<dbReference type="AlphaFoldDB" id="A0A0H3DRM7"/>
<dbReference type="Proteomes" id="UP000002230">
    <property type="component" value="Chromosome"/>
</dbReference>
<organism evidence="1 2">
    <name type="scientific">Edwardsiella tarda (strain FL6-60)</name>
    <dbReference type="NCBI Taxonomy" id="718251"/>
    <lineage>
        <taxon>Bacteria</taxon>
        <taxon>Pseudomonadati</taxon>
        <taxon>Pseudomonadota</taxon>
        <taxon>Gammaproteobacteria</taxon>
        <taxon>Enterobacterales</taxon>
        <taxon>Hafniaceae</taxon>
        <taxon>Edwardsiella</taxon>
    </lineage>
</organism>
<dbReference type="EMBL" id="CP002154">
    <property type="protein sequence ID" value="ADM41101.1"/>
    <property type="molecule type" value="Genomic_DNA"/>
</dbReference>
<dbReference type="PATRIC" id="fig|718251.5.peg.1010"/>
<gene>
    <name evidence="1" type="ordered locus">ETAF_0982</name>
</gene>
<protein>
    <submittedName>
        <fullName evidence="1">Uncharacterized protein</fullName>
    </submittedName>
</protein>
<reference evidence="1 2" key="2">
    <citation type="journal article" date="2011" name="BMC Immunol.">
        <title>Comparison of static immersion and intravenous injection systems for exposure of zebrafish embryos to the natural pathogen Edwardsiella tarda.</title>
        <authorList>
            <person name="van Soest J.J."/>
            <person name="Stockhammer O.W."/>
            <person name="Ordas A."/>
            <person name="Bloemberg G.V."/>
            <person name="Spaink H.P."/>
            <person name="Meijer A.H."/>
        </authorList>
    </citation>
    <scope>NUCLEOTIDE SEQUENCE [LARGE SCALE GENOMIC DNA]</scope>
    <source>
        <strain evidence="1 2">FL6-60</strain>
    </source>
</reference>
<name>A0A0H3DRM7_EDWTF</name>
<keyword evidence="2" id="KW-1185">Reference proteome</keyword>
<dbReference type="HOGENOM" id="CLU_3232905_0_0_6"/>
<proteinExistence type="predicted"/>
<dbReference type="KEGG" id="etd:ETAF_0982"/>
<accession>A0A0H3DRM7</accession>
<evidence type="ECO:0000313" key="1">
    <source>
        <dbReference type="EMBL" id="ADM41101.1"/>
    </source>
</evidence>
<evidence type="ECO:0000313" key="2">
    <source>
        <dbReference type="Proteomes" id="UP000002230"/>
    </source>
</evidence>
<reference evidence="2" key="1">
    <citation type="submission" date="2010-08" db="EMBL/GenBank/DDBJ databases">
        <title>Genome comparisons of Edwardsiella bacteria analysed using deep sequencing technology.</title>
        <authorList>
            <person name="van Soest J.J."/>
            <person name="Henkel C.V."/>
            <person name="Jansen H.J."/>
            <person name="van den Hondel C.A.M.J.J."/>
            <person name="Bloemberg G.V."/>
            <person name="Meijer A.H."/>
            <person name="Spaink H.P."/>
        </authorList>
    </citation>
    <scope>NUCLEOTIDE SEQUENCE [LARGE SCALE GENOMIC DNA]</scope>
    <source>
        <strain evidence="2">FL6-60</strain>
    </source>
</reference>
<sequence length="43" mass="4910">MKKGRRHIAALRGFFHTILMQRAATWSGGDISLFPSRIKIKVI</sequence>